<dbReference type="GO" id="GO:0016706">
    <property type="term" value="F:2-oxoglutarate-dependent dioxygenase activity"/>
    <property type="evidence" value="ECO:0007669"/>
    <property type="project" value="UniProtKB-ARBA"/>
</dbReference>
<dbReference type="SUPFAM" id="SSF51197">
    <property type="entry name" value="Clavaminate synthase-like"/>
    <property type="match status" value="1"/>
</dbReference>
<dbReference type="Pfam" id="PF05721">
    <property type="entry name" value="PhyH"/>
    <property type="match status" value="1"/>
</dbReference>
<accession>A0A6B1G4N3</accession>
<dbReference type="PANTHER" id="PTHR40470">
    <property type="entry name" value="PHYTANOYL-COA DIOXYGENASE FAMILY PROTEIN (AFU_ORTHOLOGUE AFUA_2G15850)"/>
    <property type="match status" value="1"/>
</dbReference>
<keyword evidence="1" id="KW-0223">Dioxygenase</keyword>
<gene>
    <name evidence="1" type="ORF">F4148_17095</name>
</gene>
<sequence>MAVLIRIGGRTMQVSREQFMEQGYLVLREVIPPERLEQVRADFETLVGRQRKIWARERGPDDPPGGVWETNPQPRLVSYNGLIDEATASTVEVWLQESTLGVSRQLLSVPEAAVAGMMLMCSPVRDHGPAAWHRDIHPIDMAPLAGLQKDLVENGPKYVQWNIPLYDDDVLWVVPGSHLRLNTEDENRSLSADPRRTVPGGIPVELNAGDAVVYINYMLHWGSNYSSRMRRTIHGGHTIFPYYPDISFAEFLSPGARASFRQWNGKSAALQDLTEIALREALNGNAGAYFNALEALQPGVGEDGKMVLTIYLSKAVLHLQVVKHENGACEADSDPLEGITEDYRQRARSSHSISINWGPQFADRFTEEEAAALHRRFAILDDKLQAEDEHFAPGFQARPMRYFFNEMPADFTLEDFIGNWN</sequence>
<dbReference type="InterPro" id="IPR008775">
    <property type="entry name" value="Phytyl_CoA_dOase-like"/>
</dbReference>
<name>A0A6B1G4N3_9CHLR</name>
<dbReference type="EMBL" id="VYDA01000607">
    <property type="protein sequence ID" value="MYH63390.1"/>
    <property type="molecule type" value="Genomic_DNA"/>
</dbReference>
<comment type="caution">
    <text evidence="1">The sequence shown here is derived from an EMBL/GenBank/DDBJ whole genome shotgun (WGS) entry which is preliminary data.</text>
</comment>
<evidence type="ECO:0000313" key="1">
    <source>
        <dbReference type="EMBL" id="MYH63390.1"/>
    </source>
</evidence>
<organism evidence="1">
    <name type="scientific">Caldilineaceae bacterium SB0675_bin_29</name>
    <dbReference type="NCBI Taxonomy" id="2605266"/>
    <lineage>
        <taxon>Bacteria</taxon>
        <taxon>Bacillati</taxon>
        <taxon>Chloroflexota</taxon>
        <taxon>Caldilineae</taxon>
        <taxon>Caldilineales</taxon>
        <taxon>Caldilineaceae</taxon>
    </lineage>
</organism>
<dbReference type="Gene3D" id="2.60.120.620">
    <property type="entry name" value="q2cbj1_9rhob like domain"/>
    <property type="match status" value="1"/>
</dbReference>
<keyword evidence="1" id="KW-0560">Oxidoreductase</keyword>
<protein>
    <submittedName>
        <fullName evidence="1">Phytanoyl-CoA dioxygenase family protein</fullName>
    </submittedName>
</protein>
<proteinExistence type="predicted"/>
<reference evidence="1" key="1">
    <citation type="submission" date="2019-09" db="EMBL/GenBank/DDBJ databases">
        <title>Characterisation of the sponge microbiome using genome-centric metagenomics.</title>
        <authorList>
            <person name="Engelberts J.P."/>
            <person name="Robbins S.J."/>
            <person name="De Goeij J.M."/>
            <person name="Aranda M."/>
            <person name="Bell S.C."/>
            <person name="Webster N.S."/>
        </authorList>
    </citation>
    <scope>NUCLEOTIDE SEQUENCE</scope>
    <source>
        <strain evidence="1">SB0675_bin_29</strain>
    </source>
</reference>
<dbReference type="AlphaFoldDB" id="A0A6B1G4N3"/>
<dbReference type="PANTHER" id="PTHR40470:SF1">
    <property type="entry name" value="PHYTANOYL-COA DIOXYGENASE FAMILY PROTEIN (AFU_ORTHOLOGUE AFUA_2G15850)"/>
    <property type="match status" value="1"/>
</dbReference>